<evidence type="ECO:0000313" key="1">
    <source>
        <dbReference type="EMBL" id="KAK0607175.1"/>
    </source>
</evidence>
<sequence>MEDLSLEMEIGATNFSKVDCWVTPLSLAEQIVDKADMKERKIVRRGAALHGDEVYKEWDGGDIISNGNVEAKEGFGRYGALMAIFLKEEVYEKEWDGFDILDGGDGKVEKGSGVMHVLLHDVDWRVAKAYTE</sequence>
<dbReference type="EMBL" id="JAUESC010000001">
    <property type="protein sequence ID" value="KAK0607175.1"/>
    <property type="molecule type" value="Genomic_DNA"/>
</dbReference>
<name>A0AA39TPK0_ACESA</name>
<reference evidence="1" key="1">
    <citation type="journal article" date="2022" name="Plant J.">
        <title>Strategies of tolerance reflected in two North American maple genomes.</title>
        <authorList>
            <person name="McEvoy S.L."/>
            <person name="Sezen U.U."/>
            <person name="Trouern-Trend A."/>
            <person name="McMahon S.M."/>
            <person name="Schaberg P.G."/>
            <person name="Yang J."/>
            <person name="Wegrzyn J.L."/>
            <person name="Swenson N.G."/>
        </authorList>
    </citation>
    <scope>NUCLEOTIDE SEQUENCE</scope>
    <source>
        <strain evidence="1">NS2018</strain>
    </source>
</reference>
<dbReference type="AlphaFoldDB" id="A0AA39TPK0"/>
<dbReference type="Proteomes" id="UP001168877">
    <property type="component" value="Unassembled WGS sequence"/>
</dbReference>
<proteinExistence type="predicted"/>
<accession>A0AA39TPK0</accession>
<comment type="caution">
    <text evidence="1">The sequence shown here is derived from an EMBL/GenBank/DDBJ whole genome shotgun (WGS) entry which is preliminary data.</text>
</comment>
<gene>
    <name evidence="1" type="ORF">LWI29_010719</name>
</gene>
<reference evidence="1" key="2">
    <citation type="submission" date="2023-06" db="EMBL/GenBank/DDBJ databases">
        <authorList>
            <person name="Swenson N.G."/>
            <person name="Wegrzyn J.L."/>
            <person name="Mcevoy S.L."/>
        </authorList>
    </citation>
    <scope>NUCLEOTIDE SEQUENCE</scope>
    <source>
        <strain evidence="1">NS2018</strain>
        <tissue evidence="1">Leaf</tissue>
    </source>
</reference>
<organism evidence="1 2">
    <name type="scientific">Acer saccharum</name>
    <name type="common">Sugar maple</name>
    <dbReference type="NCBI Taxonomy" id="4024"/>
    <lineage>
        <taxon>Eukaryota</taxon>
        <taxon>Viridiplantae</taxon>
        <taxon>Streptophyta</taxon>
        <taxon>Embryophyta</taxon>
        <taxon>Tracheophyta</taxon>
        <taxon>Spermatophyta</taxon>
        <taxon>Magnoliopsida</taxon>
        <taxon>eudicotyledons</taxon>
        <taxon>Gunneridae</taxon>
        <taxon>Pentapetalae</taxon>
        <taxon>rosids</taxon>
        <taxon>malvids</taxon>
        <taxon>Sapindales</taxon>
        <taxon>Sapindaceae</taxon>
        <taxon>Hippocastanoideae</taxon>
        <taxon>Acereae</taxon>
        <taxon>Acer</taxon>
    </lineage>
</organism>
<protein>
    <submittedName>
        <fullName evidence="1">Uncharacterized protein</fullName>
    </submittedName>
</protein>
<keyword evidence="2" id="KW-1185">Reference proteome</keyword>
<evidence type="ECO:0000313" key="2">
    <source>
        <dbReference type="Proteomes" id="UP001168877"/>
    </source>
</evidence>